<protein>
    <submittedName>
        <fullName evidence="1">Uncharacterized protein</fullName>
    </submittedName>
</protein>
<dbReference type="EMBL" id="AGNL01020839">
    <property type="protein sequence ID" value="EJK60628.1"/>
    <property type="molecule type" value="Genomic_DNA"/>
</dbReference>
<proteinExistence type="predicted"/>
<keyword evidence="2" id="KW-1185">Reference proteome</keyword>
<accession>K0S3I9</accession>
<comment type="caution">
    <text evidence="1">The sequence shown here is derived from an EMBL/GenBank/DDBJ whole genome shotgun (WGS) entry which is preliminary data.</text>
</comment>
<reference evidence="1 2" key="1">
    <citation type="journal article" date="2012" name="Genome Biol.">
        <title>Genome and low-iron response of an oceanic diatom adapted to chronic iron limitation.</title>
        <authorList>
            <person name="Lommer M."/>
            <person name="Specht M."/>
            <person name="Roy A.S."/>
            <person name="Kraemer L."/>
            <person name="Andreson R."/>
            <person name="Gutowska M.A."/>
            <person name="Wolf J."/>
            <person name="Bergner S.V."/>
            <person name="Schilhabel M.B."/>
            <person name="Klostermeier U.C."/>
            <person name="Beiko R.G."/>
            <person name="Rosenstiel P."/>
            <person name="Hippler M."/>
            <person name="Laroche J."/>
        </authorList>
    </citation>
    <scope>NUCLEOTIDE SEQUENCE [LARGE SCALE GENOMIC DNA]</scope>
    <source>
        <strain evidence="1 2">CCMP1005</strain>
    </source>
</reference>
<evidence type="ECO:0000313" key="1">
    <source>
        <dbReference type="EMBL" id="EJK60628.1"/>
    </source>
</evidence>
<organism evidence="1 2">
    <name type="scientific">Thalassiosira oceanica</name>
    <name type="common">Marine diatom</name>
    <dbReference type="NCBI Taxonomy" id="159749"/>
    <lineage>
        <taxon>Eukaryota</taxon>
        <taxon>Sar</taxon>
        <taxon>Stramenopiles</taxon>
        <taxon>Ochrophyta</taxon>
        <taxon>Bacillariophyta</taxon>
        <taxon>Coscinodiscophyceae</taxon>
        <taxon>Thalassiosirophycidae</taxon>
        <taxon>Thalassiosirales</taxon>
        <taxon>Thalassiosiraceae</taxon>
        <taxon>Thalassiosira</taxon>
    </lineage>
</organism>
<dbReference type="Proteomes" id="UP000266841">
    <property type="component" value="Unassembled WGS sequence"/>
</dbReference>
<gene>
    <name evidence="1" type="ORF">THAOC_18979</name>
</gene>
<name>K0S3I9_THAOC</name>
<sequence>VDRGRDGRPADGTDGGTEVARRFAELVPQVYLPVRPRLAFLGHRAPSASVEELGYHHLPEIPMFYEDIPPMRSRVARNNSRYPLVPLLP</sequence>
<evidence type="ECO:0000313" key="2">
    <source>
        <dbReference type="Proteomes" id="UP000266841"/>
    </source>
</evidence>
<dbReference type="AlphaFoldDB" id="K0S3I9"/>
<feature type="non-terminal residue" evidence="1">
    <location>
        <position position="1"/>
    </location>
</feature>